<sequence>MLPRVAPTTGTAQTVPALPAGASSDAAARPVLSAATLANLRADVLLRLIETMLKHMPPAAEPNAGRDLLETLLTALKTAPGREGENGRKLADLLAKLPPELRPAVEKLINTVLSSMPTRTLMEIVRNPNGPDAQKLATIIAANVNTAALSTPANDRQARPLGLTAQQLAAVARQGTPPLADPVAGDIRALQSALKRVFDLDTGRPSTIAGRTGDADAARQPATATSRLPADPGSLPKAENRPPLTAGRAAGQPVETIEAAPRHMGDAEDIETTLPAARRGGQAGRAQLAVGQVLARTVLQAVARDMPPALLMQAVTQLMETLSPEEANFLRALLDRPLDPSAEQDIALAPADLPEEAVESAAKSAKSATEAAQQPTSLPQAADDDGKPLALPQTREAAQATIADATPERLLAALPLREGVPLAFVPYLPAEDETEWRDDREAEREEAAEDDGLEGDDRSGEEHAAEADGETGESEPESPDMARRREKTADMVGVIEPGLVFYQKLGEYWT</sequence>
<name>A0AA50H3J7_9HYPH</name>
<feature type="compositionally biased region" description="Acidic residues" evidence="1">
    <location>
        <begin position="467"/>
        <end position="478"/>
    </location>
</feature>
<feature type="region of interest" description="Disordered" evidence="1">
    <location>
        <begin position="433"/>
        <end position="489"/>
    </location>
</feature>
<dbReference type="EMBL" id="CP132302">
    <property type="protein sequence ID" value="WLR96524.1"/>
    <property type="molecule type" value="Genomic_DNA"/>
</dbReference>
<dbReference type="AlphaFoldDB" id="A0AA50H3J7"/>
<evidence type="ECO:0000313" key="3">
    <source>
        <dbReference type="Proteomes" id="UP001234585"/>
    </source>
</evidence>
<dbReference type="RefSeq" id="WP_306036833.1">
    <property type="nucleotide sequence ID" value="NZ_CP132302.1"/>
</dbReference>
<reference evidence="2 3" key="1">
    <citation type="submission" date="2023-08" db="EMBL/GenBank/DDBJ databases">
        <title>Pathogen: clinical or host-associated sample.</title>
        <authorList>
            <person name="Hergert J."/>
            <person name="Casey R."/>
            <person name="Wagner J."/>
            <person name="Young E.L."/>
            <person name="Oakeson K.F."/>
        </authorList>
    </citation>
    <scope>NUCLEOTIDE SEQUENCE [LARGE SCALE GENOMIC DNA]</scope>
    <source>
        <strain evidence="2 3">1760953</strain>
    </source>
</reference>
<organism evidence="2 3">
    <name type="scientific">Shinella sumterensis</name>
    <dbReference type="NCBI Taxonomy" id="1967501"/>
    <lineage>
        <taxon>Bacteria</taxon>
        <taxon>Pseudomonadati</taxon>
        <taxon>Pseudomonadota</taxon>
        <taxon>Alphaproteobacteria</taxon>
        <taxon>Hyphomicrobiales</taxon>
        <taxon>Rhizobiaceae</taxon>
        <taxon>Shinella</taxon>
    </lineage>
</organism>
<gene>
    <name evidence="2" type="ORF">Q9313_12480</name>
</gene>
<feature type="compositionally biased region" description="Basic and acidic residues" evidence="1">
    <location>
        <begin position="455"/>
        <end position="466"/>
    </location>
</feature>
<feature type="compositionally biased region" description="Low complexity" evidence="1">
    <location>
        <begin position="359"/>
        <end position="372"/>
    </location>
</feature>
<evidence type="ECO:0000313" key="2">
    <source>
        <dbReference type="EMBL" id="WLR96524.1"/>
    </source>
</evidence>
<accession>A0AA50H3J7</accession>
<feature type="compositionally biased region" description="Basic and acidic residues" evidence="1">
    <location>
        <begin position="480"/>
        <end position="489"/>
    </location>
</feature>
<feature type="region of interest" description="Disordered" evidence="1">
    <location>
        <begin position="203"/>
        <end position="253"/>
    </location>
</feature>
<dbReference type="Proteomes" id="UP001234585">
    <property type="component" value="Chromosome"/>
</dbReference>
<keyword evidence="3" id="KW-1185">Reference proteome</keyword>
<evidence type="ECO:0000256" key="1">
    <source>
        <dbReference type="SAM" id="MobiDB-lite"/>
    </source>
</evidence>
<protein>
    <submittedName>
        <fullName evidence="2">Uncharacterized protein</fullName>
    </submittedName>
</protein>
<feature type="region of interest" description="Disordered" evidence="1">
    <location>
        <begin position="354"/>
        <end position="388"/>
    </location>
</feature>
<proteinExistence type="predicted"/>